<feature type="signal peptide" evidence="1">
    <location>
        <begin position="1"/>
        <end position="19"/>
    </location>
</feature>
<dbReference type="AlphaFoldDB" id="A0A1D3RWA1"/>
<accession>A0A1D3RWA1</accession>
<organism evidence="2 3">
    <name type="scientific">Plasmodium chabaudi chabaudi</name>
    <dbReference type="NCBI Taxonomy" id="31271"/>
    <lineage>
        <taxon>Eukaryota</taxon>
        <taxon>Sar</taxon>
        <taxon>Alveolata</taxon>
        <taxon>Apicomplexa</taxon>
        <taxon>Aconoidasida</taxon>
        <taxon>Haemosporida</taxon>
        <taxon>Plasmodiidae</taxon>
        <taxon>Plasmodium</taxon>
        <taxon>Plasmodium (Vinckeia)</taxon>
    </lineage>
</organism>
<dbReference type="InterPro" id="IPR021689">
    <property type="entry name" value="DUF3271"/>
</dbReference>
<protein>
    <submittedName>
        <fullName evidence="2">Fam-d protein</fullName>
    </submittedName>
</protein>
<keyword evidence="1" id="KW-0732">Signal</keyword>
<gene>
    <name evidence="2" type="ORF">PCHCB_000206600</name>
</gene>
<proteinExistence type="predicted"/>
<dbReference type="Pfam" id="PF11675">
    <property type="entry name" value="DUF3271"/>
    <property type="match status" value="1"/>
</dbReference>
<evidence type="ECO:0000313" key="2">
    <source>
        <dbReference type="EMBL" id="SCN60514.1"/>
    </source>
</evidence>
<name>A0A1D3RWA1_PLACU</name>
<evidence type="ECO:0000313" key="3">
    <source>
        <dbReference type="Proteomes" id="UP000195489"/>
    </source>
</evidence>
<dbReference type="EMBL" id="LT608161">
    <property type="protein sequence ID" value="SCN60514.1"/>
    <property type="molecule type" value="Genomic_DNA"/>
</dbReference>
<reference evidence="2 3" key="1">
    <citation type="submission" date="2016-08" db="EMBL/GenBank/DDBJ databases">
        <authorList>
            <consortium name="Pathogen Informatics"/>
        </authorList>
    </citation>
    <scope>NUCLEOTIDE SEQUENCE [LARGE SCALE GENOMIC DNA]</scope>
    <source>
        <strain evidence="2 3">CB</strain>
    </source>
</reference>
<sequence length="256" mass="29729">MWSIILSFFILVTFSNVKAATFQDENNNNHKPIAYASVAQPTIAFEHVEKNHVPYLQIVHDTVRDGSKNIKYTYEGGNYHCVITDFDIYIDNSSQSLKIKLTENGKEGLIKGSSYFIAYIKDIIKYLISQHMHKYDFEEKFCANIWKLTKDLKDLIYDKFNQKLEQDLIKYETGPENEKLHKMAKEYLELLVNNSALNFKGYFIKTKNDGNYTDLCKNKSFYFNILISKDVSKYDNGLKFLEPDVAESVANLMSNP</sequence>
<feature type="chain" id="PRO_5008920426" evidence="1">
    <location>
        <begin position="20"/>
        <end position="256"/>
    </location>
</feature>
<dbReference type="Proteomes" id="UP000195489">
    <property type="component" value="Chromosome 9"/>
</dbReference>
<evidence type="ECO:0000256" key="1">
    <source>
        <dbReference type="SAM" id="SignalP"/>
    </source>
</evidence>